<feature type="transmembrane region" description="Helical" evidence="1">
    <location>
        <begin position="58"/>
        <end position="75"/>
    </location>
</feature>
<comment type="caution">
    <text evidence="2">The sequence shown here is derived from an EMBL/GenBank/DDBJ whole genome shotgun (WGS) entry which is preliminary data.</text>
</comment>
<dbReference type="PATRIC" id="fig|1400520.3.peg.3344"/>
<accession>W6T3Y2</accession>
<dbReference type="PANTHER" id="PTHR36840">
    <property type="entry name" value="BLL5714 PROTEIN"/>
    <property type="match status" value="1"/>
</dbReference>
<dbReference type="InterPro" id="IPR010640">
    <property type="entry name" value="Low_temperature_requirement_A"/>
</dbReference>
<dbReference type="Pfam" id="PF06772">
    <property type="entry name" value="LtrA"/>
    <property type="match status" value="1"/>
</dbReference>
<feature type="transmembrane region" description="Helical" evidence="1">
    <location>
        <begin position="196"/>
        <end position="214"/>
    </location>
</feature>
<reference evidence="2 3" key="1">
    <citation type="journal article" date="2014" name="Genome Announc.">
        <title>Genome Sequence of Lactobacillus fabifermentans Strain T30PCM01, Isolated from Fermenting Grape Marc.</title>
        <authorList>
            <person name="Treu L."/>
            <person name="Vendramin V."/>
            <person name="Bovo B."/>
            <person name="Giacomini A."/>
            <person name="Corich V."/>
            <person name="Campanaro S."/>
        </authorList>
    </citation>
    <scope>NUCLEOTIDE SEQUENCE [LARGE SCALE GENOMIC DNA]</scope>
    <source>
        <strain evidence="2 3">T30PCM01</strain>
    </source>
</reference>
<feature type="transmembrane region" description="Helical" evidence="1">
    <location>
        <begin position="6"/>
        <end position="24"/>
    </location>
</feature>
<dbReference type="HOGENOM" id="CLU_1014855_0_0_9"/>
<keyword evidence="1" id="KW-1133">Transmembrane helix</keyword>
<feature type="transmembrane region" description="Helical" evidence="1">
    <location>
        <begin position="226"/>
        <end position="246"/>
    </location>
</feature>
<keyword evidence="1" id="KW-0472">Membrane</keyword>
<protein>
    <recommendedName>
        <fullName evidence="4">Low temperature requirement protein A</fullName>
    </recommendedName>
</protein>
<dbReference type="AlphaFoldDB" id="W6T3Y2"/>
<proteinExistence type="predicted"/>
<feature type="transmembrane region" description="Helical" evidence="1">
    <location>
        <begin position="128"/>
        <end position="149"/>
    </location>
</feature>
<evidence type="ECO:0008006" key="4">
    <source>
        <dbReference type="Google" id="ProtNLM"/>
    </source>
</evidence>
<gene>
    <name evidence="2" type="ORF">LFAB_17000</name>
</gene>
<evidence type="ECO:0000256" key="1">
    <source>
        <dbReference type="SAM" id="Phobius"/>
    </source>
</evidence>
<evidence type="ECO:0000313" key="2">
    <source>
        <dbReference type="EMBL" id="ETY72617.1"/>
    </source>
</evidence>
<feature type="transmembrane region" description="Helical" evidence="1">
    <location>
        <begin position="36"/>
        <end position="52"/>
    </location>
</feature>
<sequence length="274" mass="31950">MDTAIVYLAIQLLFMYMWWTTARFDPEHMLTTRPYLQYYLLGAILLVLTPFTPEQWQLYLLMGVVFVDFFALLFESNNFNREFKQRHIPFKISESLLERYGQFTMIVLGESIANLVELFEDGLTVKSTLTFLLLIISTMALWWLYYSLMDDIEVNEPNYQGLVFFRGLHINFILFLTLACFFLMELGHHSTTTSRYGYLLSLALTLITLTAMVFSHQNNHIKRRSLLTTGGLFCIGLGLCAFLPRYPMLIVIDGLLITACVYRERNILRSQMTN</sequence>
<name>W6T3Y2_9LACO</name>
<dbReference type="PANTHER" id="PTHR36840:SF1">
    <property type="entry name" value="BLL5714 PROTEIN"/>
    <property type="match status" value="1"/>
</dbReference>
<keyword evidence="1" id="KW-0812">Transmembrane</keyword>
<dbReference type="eggNOG" id="COG4292">
    <property type="taxonomic scope" value="Bacteria"/>
</dbReference>
<dbReference type="Proteomes" id="UP000019247">
    <property type="component" value="Unassembled WGS sequence"/>
</dbReference>
<feature type="transmembrane region" description="Helical" evidence="1">
    <location>
        <begin position="161"/>
        <end position="184"/>
    </location>
</feature>
<organism evidence="2 3">
    <name type="scientific">Lactiplantibacillus fabifermentans T30PCM01</name>
    <dbReference type="NCBI Taxonomy" id="1400520"/>
    <lineage>
        <taxon>Bacteria</taxon>
        <taxon>Bacillati</taxon>
        <taxon>Bacillota</taxon>
        <taxon>Bacilli</taxon>
        <taxon>Lactobacillales</taxon>
        <taxon>Lactobacillaceae</taxon>
        <taxon>Lactiplantibacillus</taxon>
    </lineage>
</organism>
<evidence type="ECO:0000313" key="3">
    <source>
        <dbReference type="Proteomes" id="UP000019247"/>
    </source>
</evidence>
<dbReference type="EMBL" id="AWWK01000094">
    <property type="protein sequence ID" value="ETY72617.1"/>
    <property type="molecule type" value="Genomic_DNA"/>
</dbReference>